<proteinExistence type="predicted"/>
<dbReference type="Proteomes" id="UP000092574">
    <property type="component" value="Chromosome"/>
</dbReference>
<keyword evidence="3" id="KW-1185">Reference proteome</keyword>
<evidence type="ECO:0000313" key="3">
    <source>
        <dbReference type="Proteomes" id="UP000092574"/>
    </source>
</evidence>
<dbReference type="AlphaFoldDB" id="A0A1C7I945"/>
<dbReference type="OrthoDB" id="1701841at2"/>
<organism evidence="2 3">
    <name type="scientific">Blautia pseudococcoides</name>
    <dbReference type="NCBI Taxonomy" id="1796616"/>
    <lineage>
        <taxon>Bacteria</taxon>
        <taxon>Bacillati</taxon>
        <taxon>Bacillota</taxon>
        <taxon>Clostridia</taxon>
        <taxon>Lachnospirales</taxon>
        <taxon>Lachnospiraceae</taxon>
        <taxon>Blautia</taxon>
    </lineage>
</organism>
<dbReference type="KEGG" id="byl:A4V09_10585"/>
<dbReference type="STRING" id="1796616.A4V09_10585"/>
<dbReference type="EMBL" id="CP015405">
    <property type="protein sequence ID" value="ANU76177.1"/>
    <property type="molecule type" value="Genomic_DNA"/>
</dbReference>
<evidence type="ECO:0000256" key="1">
    <source>
        <dbReference type="SAM" id="Phobius"/>
    </source>
</evidence>
<keyword evidence="1" id="KW-0812">Transmembrane</keyword>
<protein>
    <submittedName>
        <fullName evidence="2">Uncharacterized protein</fullName>
    </submittedName>
</protein>
<gene>
    <name evidence="2" type="ORF">A4V09_10585</name>
</gene>
<dbReference type="RefSeq" id="WP_065542351.1">
    <property type="nucleotide sequence ID" value="NZ_CP015405.2"/>
</dbReference>
<evidence type="ECO:0000313" key="2">
    <source>
        <dbReference type="EMBL" id="ANU76177.1"/>
    </source>
</evidence>
<name>A0A1C7I945_9FIRM</name>
<sequence>MERKTKYALPWIIYLGSLMGFGLAKFILRGIGVEFRMWVQALLWALAFLFPALLIGYYLTRIKYKVVAAVLTVIYAVLAVIVFLVGFVYFLLKSPEEHDIGSRMLCVTEQSGGDSTNYTYWDKISFFGRKQFEWDEERDIKLLEEKYNMQFEKRSGAYMTEKYPMAAVHILRYPTVSGSEVADDFIENIETYYFKETYEAEGFRTEWSENHLIMKNEAELKQVSKEAAKMISDAIEDPIFEKFPGTLQVQIEIKGSKSVCSLNFSGKKKSTDEERGGDYFTDAEIVEETLEETYNALLYSLEESDRMDQITQDTEEENKNYASRVEEAYDCLYENKLSKQFTTSEKTYNAKGNFYAILGGDTAAYVNKNDIPYEVTVVYDRVSDDGESLLFIMYKKYNEKSDTAAGYSVNAEEGKIEEYDVPWY</sequence>
<feature type="transmembrane region" description="Helical" evidence="1">
    <location>
        <begin position="12"/>
        <end position="31"/>
    </location>
</feature>
<accession>A0A1C7I945</accession>
<feature type="transmembrane region" description="Helical" evidence="1">
    <location>
        <begin position="66"/>
        <end position="92"/>
    </location>
</feature>
<feature type="transmembrane region" description="Helical" evidence="1">
    <location>
        <begin position="37"/>
        <end position="59"/>
    </location>
</feature>
<reference evidence="2" key="1">
    <citation type="submission" date="2017-04" db="EMBL/GenBank/DDBJ databases">
        <title>Complete Genome Sequences of Twelve Strains of a Stable Defined Moderately Diverse Mouse Microbiota 2 (sDMDMm2).</title>
        <authorList>
            <person name="Uchimura Y."/>
            <person name="Wyss M."/>
            <person name="Brugiroux S."/>
            <person name="Limenitakis J.P."/>
            <person name="Stecher B."/>
            <person name="McCoy K.D."/>
            <person name="Macpherson A.J."/>
        </authorList>
    </citation>
    <scope>NUCLEOTIDE SEQUENCE</scope>
    <source>
        <strain evidence="2">YL58</strain>
    </source>
</reference>
<keyword evidence="1" id="KW-0472">Membrane</keyword>
<keyword evidence="1" id="KW-1133">Transmembrane helix</keyword>